<protein>
    <submittedName>
        <fullName evidence="1">Uncharacterized protein</fullName>
    </submittedName>
</protein>
<name>A0A6C0CY45_9ZZZZ</name>
<proteinExistence type="predicted"/>
<accession>A0A6C0CY45</accession>
<evidence type="ECO:0000313" key="1">
    <source>
        <dbReference type="EMBL" id="QHT09187.1"/>
    </source>
</evidence>
<dbReference type="AlphaFoldDB" id="A0A6C0CY45"/>
<reference evidence="1" key="1">
    <citation type="journal article" date="2020" name="Nature">
        <title>Giant virus diversity and host interactions through global metagenomics.</title>
        <authorList>
            <person name="Schulz F."/>
            <person name="Roux S."/>
            <person name="Paez-Espino D."/>
            <person name="Jungbluth S."/>
            <person name="Walsh D.A."/>
            <person name="Denef V.J."/>
            <person name="McMahon K.D."/>
            <person name="Konstantinidis K.T."/>
            <person name="Eloe-Fadrosh E.A."/>
            <person name="Kyrpides N.C."/>
            <person name="Woyke T."/>
        </authorList>
    </citation>
    <scope>NUCLEOTIDE SEQUENCE</scope>
    <source>
        <strain evidence="1">GVMAG-M-3300023110-24</strain>
    </source>
</reference>
<dbReference type="EMBL" id="MN739508">
    <property type="protein sequence ID" value="QHT09187.1"/>
    <property type="molecule type" value="Genomic_DNA"/>
</dbReference>
<sequence>MNKLKDISHKAYDIEKIRYVNFICKNPNVKKKEFIEDKITAIHNDKLSYISMYYGKNNMIYLTTPVMVCPFGVNQSNGFIMNLQFTNYENDDKMKEFYLFIKALEELQKNHIGIDDSNDDLYISQVKRDKHRKYDPNLVVKLPFRQNKFELEAYNKEGEHINVLNIPRFCKVQCDIYIDKIWKFNDQYVCKWKLHKLTIK</sequence>
<organism evidence="1">
    <name type="scientific">viral metagenome</name>
    <dbReference type="NCBI Taxonomy" id="1070528"/>
    <lineage>
        <taxon>unclassified sequences</taxon>
        <taxon>metagenomes</taxon>
        <taxon>organismal metagenomes</taxon>
    </lineage>
</organism>